<dbReference type="EMBL" id="JAWQEG010008814">
    <property type="protein sequence ID" value="KAK3849594.1"/>
    <property type="molecule type" value="Genomic_DNA"/>
</dbReference>
<sequence>MEKQIEIRGMKVGMESRSARLGRWSCRVEGVGVGGVGEGGKDARKEGKGWRKAGRVGGWDEADRQTEGREMETGRQKGEEMESGR</sequence>
<feature type="region of interest" description="Disordered" evidence="1">
    <location>
        <begin position="30"/>
        <end position="85"/>
    </location>
</feature>
<evidence type="ECO:0000313" key="3">
    <source>
        <dbReference type="Proteomes" id="UP001286313"/>
    </source>
</evidence>
<organism evidence="2 3">
    <name type="scientific">Petrolisthes cinctipes</name>
    <name type="common">Flat porcelain crab</name>
    <dbReference type="NCBI Taxonomy" id="88211"/>
    <lineage>
        <taxon>Eukaryota</taxon>
        <taxon>Metazoa</taxon>
        <taxon>Ecdysozoa</taxon>
        <taxon>Arthropoda</taxon>
        <taxon>Crustacea</taxon>
        <taxon>Multicrustacea</taxon>
        <taxon>Malacostraca</taxon>
        <taxon>Eumalacostraca</taxon>
        <taxon>Eucarida</taxon>
        <taxon>Decapoda</taxon>
        <taxon>Pleocyemata</taxon>
        <taxon>Anomura</taxon>
        <taxon>Galatheoidea</taxon>
        <taxon>Porcellanidae</taxon>
        <taxon>Petrolisthes</taxon>
    </lineage>
</organism>
<dbReference type="AlphaFoldDB" id="A0AAE1BH90"/>
<feature type="compositionally biased region" description="Basic and acidic residues" evidence="1">
    <location>
        <begin position="39"/>
        <end position="49"/>
    </location>
</feature>
<accession>A0AAE1BH90</accession>
<comment type="caution">
    <text evidence="2">The sequence shown here is derived from an EMBL/GenBank/DDBJ whole genome shotgun (WGS) entry which is preliminary data.</text>
</comment>
<gene>
    <name evidence="2" type="ORF">Pcinc_043655</name>
</gene>
<reference evidence="2" key="1">
    <citation type="submission" date="2023-10" db="EMBL/GenBank/DDBJ databases">
        <title>Genome assemblies of two species of porcelain crab, Petrolisthes cinctipes and Petrolisthes manimaculis (Anomura: Porcellanidae).</title>
        <authorList>
            <person name="Angst P."/>
        </authorList>
    </citation>
    <scope>NUCLEOTIDE SEQUENCE</scope>
    <source>
        <strain evidence="2">PB745_01</strain>
        <tissue evidence="2">Gill</tissue>
    </source>
</reference>
<feature type="compositionally biased region" description="Basic and acidic residues" evidence="1">
    <location>
        <begin position="61"/>
        <end position="85"/>
    </location>
</feature>
<proteinExistence type="predicted"/>
<protein>
    <submittedName>
        <fullName evidence="2">Uncharacterized protein</fullName>
    </submittedName>
</protein>
<evidence type="ECO:0000256" key="1">
    <source>
        <dbReference type="SAM" id="MobiDB-lite"/>
    </source>
</evidence>
<keyword evidence="3" id="KW-1185">Reference proteome</keyword>
<evidence type="ECO:0000313" key="2">
    <source>
        <dbReference type="EMBL" id="KAK3849594.1"/>
    </source>
</evidence>
<name>A0AAE1BH90_PETCI</name>
<dbReference type="Proteomes" id="UP001286313">
    <property type="component" value="Unassembled WGS sequence"/>
</dbReference>